<dbReference type="Proteomes" id="UP000624325">
    <property type="component" value="Unassembled WGS sequence"/>
</dbReference>
<gene>
    <name evidence="2" type="ORF">Air01nite_64410</name>
</gene>
<proteinExistence type="predicted"/>
<feature type="compositionally biased region" description="Polar residues" evidence="1">
    <location>
        <begin position="264"/>
        <end position="273"/>
    </location>
</feature>
<evidence type="ECO:0000313" key="2">
    <source>
        <dbReference type="EMBL" id="GIF60346.1"/>
    </source>
</evidence>
<protein>
    <recommendedName>
        <fullName evidence="4">PPE family protein</fullName>
    </recommendedName>
</protein>
<sequence length="397" mass="42645">MRETLAGTTPAAATDWSRHDAPSMWRMLAPQETESHWRHATGLRKLTELTATHMARLQVYRDELAEAWPPEKSGAARTFIARLDYLIDHVRKTHEVAAGNYTALTTATTTLESARKQVAAIHTEYAEKLETRRNYDALVESAKASQLPGTSLGPPPVSDGDLERLNLRARAVMADLSQTLVVAQGRLRQPIPYHSSDRWETPSGGRQPPIAATPVVAALEPPRASQKRAAADHRTRAHPMAYARQHIAPFMPPRAIPRSFGEAASSSHAQTAGTIPAPASSRALEDRRLPSSSTSSGGQHGLRPSNALPAGGVIGTPHTGADHATSPGTTRVNPPGGVITGGQSTPPPPQRGQPSEPKIKRMDADYHWATREGVPPVMMPLSVSSEIDPGPAIGLKR</sequence>
<evidence type="ECO:0008006" key="4">
    <source>
        <dbReference type="Google" id="ProtNLM"/>
    </source>
</evidence>
<accession>A0ABQ4CC50</accession>
<evidence type="ECO:0000256" key="1">
    <source>
        <dbReference type="SAM" id="MobiDB-lite"/>
    </source>
</evidence>
<feature type="region of interest" description="Disordered" evidence="1">
    <location>
        <begin position="252"/>
        <end position="364"/>
    </location>
</feature>
<name>A0ABQ4CC50_9ACTN</name>
<reference evidence="2 3" key="1">
    <citation type="submission" date="2021-01" db="EMBL/GenBank/DDBJ databases">
        <title>Whole genome shotgun sequence of Asanoa iriomotensis NBRC 100142.</title>
        <authorList>
            <person name="Komaki H."/>
            <person name="Tamura T."/>
        </authorList>
    </citation>
    <scope>NUCLEOTIDE SEQUENCE [LARGE SCALE GENOMIC DNA]</scope>
    <source>
        <strain evidence="2 3">NBRC 100142</strain>
    </source>
</reference>
<organism evidence="2 3">
    <name type="scientific">Asanoa iriomotensis</name>
    <dbReference type="NCBI Taxonomy" id="234613"/>
    <lineage>
        <taxon>Bacteria</taxon>
        <taxon>Bacillati</taxon>
        <taxon>Actinomycetota</taxon>
        <taxon>Actinomycetes</taxon>
        <taxon>Micromonosporales</taxon>
        <taxon>Micromonosporaceae</taxon>
        <taxon>Asanoa</taxon>
    </lineage>
</organism>
<comment type="caution">
    <text evidence="2">The sequence shown here is derived from an EMBL/GenBank/DDBJ whole genome shotgun (WGS) entry which is preliminary data.</text>
</comment>
<evidence type="ECO:0000313" key="3">
    <source>
        <dbReference type="Proteomes" id="UP000624325"/>
    </source>
</evidence>
<keyword evidence="3" id="KW-1185">Reference proteome</keyword>
<dbReference type="EMBL" id="BONC01000065">
    <property type="protein sequence ID" value="GIF60346.1"/>
    <property type="molecule type" value="Genomic_DNA"/>
</dbReference>